<dbReference type="OrthoDB" id="1729737at2759"/>
<dbReference type="GeneID" id="63798785"/>
<evidence type="ECO:0000259" key="2">
    <source>
        <dbReference type="PROSITE" id="PS50234"/>
    </source>
</evidence>
<feature type="region of interest" description="Disordered" evidence="1">
    <location>
        <begin position="91"/>
        <end position="114"/>
    </location>
</feature>
<evidence type="ECO:0008006" key="6">
    <source>
        <dbReference type="Google" id="ProtNLM"/>
    </source>
</evidence>
<protein>
    <recommendedName>
        <fullName evidence="6">VWFA domain-containing protein</fullName>
    </recommendedName>
</protein>
<dbReference type="Pfam" id="PF08487">
    <property type="entry name" value="VIT"/>
    <property type="match status" value="1"/>
</dbReference>
<sequence length="1162" mass="129999">MSRRLHTKRLVSAVLFSAPANMSTAKVDVWGGDGPNTRRSRNRSPGIPNQIRQREWKIDDDFTNKDDGFRNGESPSPIGFDIFVEFPDSPRRELPISPPPSDFPSTLTSRKSSSAPEFPATLCLPIVSVALKVMVDGSIAHTELTQTFHNPSDIEIPEARHTFPLYGGAVVTSFECIIGDERRLRGVVKPRKEARKVYEKAVKTNREAAALLEELTPEIFETSLGNIPPRTRVQIKLTYLQELKIVMMEEEKTEGLAVIIPTSIAPRYGDQPARRKPSPVLQINRLEIWVKVVDNGTINPEGCHVESGHDVEYEGTEPVEKAQAFSLADLGTGNESKTGASQTQCVWHYESRASVLKKDFILVIQMREGHHLLSRAVVSPANEKGHGAMMVTIRPNDLFGSAVRPQSFSGEILFLLDQSGSMGWTSEGSSRLKINTLRDAMSLVLSGLPDICVFNIISFGTATYGLWDRSRPYSVENIKEARTYASQVEANMGGTDLLRALKATVKRLTRARQSSQIIIITDGELELEPVVEFVWKTRQELQDKVRFFALGIGDNVSHRLIESIAELGGGYSDVIDVMKKPRWEDRLNRMVRSALQPDSWTFDISLGSNYEKRSLMAVQFGIEKLSDKSLVPYIQAPYPIPPLHPFSYKSIFILIDLRGGKLPSEVILTTTTPGTKSKSYYLSVETSNINNGAIHHLAAKASLLNLEEEVKKEVTESETACVNAESLGETYSITSKWTSFLAVAQNEPAEKQNREVNLYKTTLKDIDIDKLLRSLDVDDESEVESSAGSVEADRSINLRHANMFSLTGAKTAPPNEETPTDWGREVDVEGKSFSPGLHFEGSLPAYLPEAPIRHLMERSETSPCDATLTRSSRRQSQQHVSDSDDEGLCQIIVDSYYDALLHGIKSNVTSESSIAAERCCTTTKDSDSHWDVSETGSDHEAKFYKSIGDGPITWQDAVANQNIDGTFSLMGPVRLKLRRHFCSDTAKKLHEELQKFPNATELSDNMMDVLVDTMMIIQHFHTHMAPEEDSWGLIMDKAEYAVNTALRFSEEEEEKLIPMTHILRGSIVHKHFMTAMKRKGTDMAQRANGENPFKKVAKRCPVCEELFDVEHILQAQKRFLCTFEDSDPLTKHVWDDWDGFWEHQVKTGHMVCPEDNALLVAD</sequence>
<dbReference type="Gene3D" id="3.40.50.410">
    <property type="entry name" value="von Willebrand factor, type A domain"/>
    <property type="match status" value="1"/>
</dbReference>
<dbReference type="PROSITE" id="PS51468">
    <property type="entry name" value="VIT"/>
    <property type="match status" value="1"/>
</dbReference>
<gene>
    <name evidence="4" type="ORF">BHQ10_009571</name>
</gene>
<organism evidence="4 5">
    <name type="scientific">Talaromyces amestolkiae</name>
    <dbReference type="NCBI Taxonomy" id="1196081"/>
    <lineage>
        <taxon>Eukaryota</taxon>
        <taxon>Fungi</taxon>
        <taxon>Dikarya</taxon>
        <taxon>Ascomycota</taxon>
        <taxon>Pezizomycotina</taxon>
        <taxon>Eurotiomycetes</taxon>
        <taxon>Eurotiomycetidae</taxon>
        <taxon>Eurotiales</taxon>
        <taxon>Trichocomaceae</taxon>
        <taxon>Talaromyces</taxon>
        <taxon>Talaromyces sect. Talaromyces</taxon>
    </lineage>
</organism>
<evidence type="ECO:0000313" key="4">
    <source>
        <dbReference type="EMBL" id="RAO73559.1"/>
    </source>
</evidence>
<evidence type="ECO:0000259" key="3">
    <source>
        <dbReference type="PROSITE" id="PS51468"/>
    </source>
</evidence>
<proteinExistence type="predicted"/>
<feature type="domain" description="VIT" evidence="3">
    <location>
        <begin position="110"/>
        <end position="241"/>
    </location>
</feature>
<feature type="domain" description="VWFA" evidence="2">
    <location>
        <begin position="411"/>
        <end position="595"/>
    </location>
</feature>
<dbReference type="SMART" id="SM00327">
    <property type="entry name" value="VWA"/>
    <property type="match status" value="1"/>
</dbReference>
<feature type="region of interest" description="Disordered" evidence="1">
    <location>
        <begin position="27"/>
        <end position="52"/>
    </location>
</feature>
<keyword evidence="5" id="KW-1185">Reference proteome</keyword>
<dbReference type="EMBL" id="MIKG01000025">
    <property type="protein sequence ID" value="RAO73559.1"/>
    <property type="molecule type" value="Genomic_DNA"/>
</dbReference>
<evidence type="ECO:0000313" key="5">
    <source>
        <dbReference type="Proteomes" id="UP000249363"/>
    </source>
</evidence>
<dbReference type="RefSeq" id="XP_040738073.1">
    <property type="nucleotide sequence ID" value="XM_040882501.1"/>
</dbReference>
<feature type="region of interest" description="Disordered" evidence="1">
    <location>
        <begin position="859"/>
        <end position="884"/>
    </location>
</feature>
<reference evidence="4 5" key="1">
    <citation type="journal article" date="2017" name="Biotechnol. Biofuels">
        <title>Differential beta-glucosidase expression as a function of carbon source availability in Talaromyces amestolkiae: a genomic and proteomic approach.</title>
        <authorList>
            <person name="de Eugenio L.I."/>
            <person name="Mendez-Liter J.A."/>
            <person name="Nieto-Dominguez M."/>
            <person name="Alonso L."/>
            <person name="Gil-Munoz J."/>
            <person name="Barriuso J."/>
            <person name="Prieto A."/>
            <person name="Martinez M.J."/>
        </authorList>
    </citation>
    <scope>NUCLEOTIDE SEQUENCE [LARGE SCALE GENOMIC DNA]</scope>
    <source>
        <strain evidence="4 5">CIB</strain>
    </source>
</reference>
<dbReference type="SUPFAM" id="SSF53300">
    <property type="entry name" value="vWA-like"/>
    <property type="match status" value="1"/>
</dbReference>
<dbReference type="PROSITE" id="PS50234">
    <property type="entry name" value="VWFA"/>
    <property type="match status" value="1"/>
</dbReference>
<feature type="compositionally biased region" description="Polar residues" evidence="1">
    <location>
        <begin position="103"/>
        <end position="114"/>
    </location>
</feature>
<comment type="caution">
    <text evidence="4">The sequence shown here is derived from an EMBL/GenBank/DDBJ whole genome shotgun (WGS) entry which is preliminary data.</text>
</comment>
<dbReference type="AlphaFoldDB" id="A0A364LCQ9"/>
<dbReference type="PANTHER" id="PTHR45737">
    <property type="entry name" value="VON WILLEBRAND FACTOR A DOMAIN-CONTAINING PROTEIN 5A"/>
    <property type="match status" value="1"/>
</dbReference>
<name>A0A364LCQ9_TALAM</name>
<dbReference type="InterPro" id="IPR013694">
    <property type="entry name" value="VIT"/>
</dbReference>
<evidence type="ECO:0000256" key="1">
    <source>
        <dbReference type="SAM" id="MobiDB-lite"/>
    </source>
</evidence>
<dbReference type="InterPro" id="IPR002035">
    <property type="entry name" value="VWF_A"/>
</dbReference>
<dbReference type="Pfam" id="PF13768">
    <property type="entry name" value="VWA_3"/>
    <property type="match status" value="1"/>
</dbReference>
<dbReference type="PANTHER" id="PTHR45737:SF4">
    <property type="entry name" value="VON WILLEBRAND DOMAIN PROTEIN (AFU_ORTHOLOGUE AFUA_4G01160)"/>
    <property type="match status" value="1"/>
</dbReference>
<dbReference type="STRING" id="1196081.A0A364LCQ9"/>
<accession>A0A364LCQ9</accession>
<dbReference type="InterPro" id="IPR036465">
    <property type="entry name" value="vWFA_dom_sf"/>
</dbReference>
<dbReference type="SMART" id="SM00609">
    <property type="entry name" value="VIT"/>
    <property type="match status" value="1"/>
</dbReference>
<dbReference type="Proteomes" id="UP000249363">
    <property type="component" value="Unassembled WGS sequence"/>
</dbReference>